<name>A0ABY7FDY1_MYAAR</name>
<reference evidence="2" key="1">
    <citation type="submission" date="2022-11" db="EMBL/GenBank/DDBJ databases">
        <title>Centuries of genome instability and evolution in soft-shell clam transmissible cancer (bioRxiv).</title>
        <authorList>
            <person name="Hart S.F.M."/>
            <person name="Yonemitsu M.A."/>
            <person name="Giersch R.M."/>
            <person name="Beal B.F."/>
            <person name="Arriagada G."/>
            <person name="Davis B.W."/>
            <person name="Ostrander E.A."/>
            <person name="Goff S.P."/>
            <person name="Metzger M.J."/>
        </authorList>
    </citation>
    <scope>NUCLEOTIDE SEQUENCE</scope>
    <source>
        <strain evidence="2">MELC-2E11</strain>
        <tissue evidence="2">Siphon/mantle</tissue>
    </source>
</reference>
<feature type="non-terminal residue" evidence="2">
    <location>
        <position position="1"/>
    </location>
</feature>
<feature type="chain" id="PRO_5046801240" evidence="1">
    <location>
        <begin position="21"/>
        <end position="108"/>
    </location>
</feature>
<evidence type="ECO:0000313" key="3">
    <source>
        <dbReference type="Proteomes" id="UP001164746"/>
    </source>
</evidence>
<keyword evidence="3" id="KW-1185">Reference proteome</keyword>
<feature type="signal peptide" evidence="1">
    <location>
        <begin position="1"/>
        <end position="20"/>
    </location>
</feature>
<protein>
    <submittedName>
        <fullName evidence="2">Uncharacterized protein</fullName>
    </submittedName>
</protein>
<proteinExistence type="predicted"/>
<evidence type="ECO:0000313" key="2">
    <source>
        <dbReference type="EMBL" id="WAR17471.1"/>
    </source>
</evidence>
<dbReference type="Proteomes" id="UP001164746">
    <property type="component" value="Chromosome 10"/>
</dbReference>
<keyword evidence="1" id="KW-0732">Signal</keyword>
<sequence>MCGIFSKLSIFLAIITGVFAGDFCYTNDDGFKYCFGQCCDFSLPSLTWRYCCNGGSINGGAMIGIGIAYAPPAYVAPTQSRFSVSNNVDLSDKSEKRIQNIANYTEEQ</sequence>
<gene>
    <name evidence="2" type="ORF">MAR_032065</name>
</gene>
<evidence type="ECO:0000256" key="1">
    <source>
        <dbReference type="SAM" id="SignalP"/>
    </source>
</evidence>
<dbReference type="EMBL" id="CP111021">
    <property type="protein sequence ID" value="WAR17471.1"/>
    <property type="molecule type" value="Genomic_DNA"/>
</dbReference>
<accession>A0ABY7FDY1</accession>
<organism evidence="2 3">
    <name type="scientific">Mya arenaria</name>
    <name type="common">Soft-shell clam</name>
    <dbReference type="NCBI Taxonomy" id="6604"/>
    <lineage>
        <taxon>Eukaryota</taxon>
        <taxon>Metazoa</taxon>
        <taxon>Spiralia</taxon>
        <taxon>Lophotrochozoa</taxon>
        <taxon>Mollusca</taxon>
        <taxon>Bivalvia</taxon>
        <taxon>Autobranchia</taxon>
        <taxon>Heteroconchia</taxon>
        <taxon>Euheterodonta</taxon>
        <taxon>Imparidentia</taxon>
        <taxon>Neoheterodontei</taxon>
        <taxon>Myida</taxon>
        <taxon>Myoidea</taxon>
        <taxon>Myidae</taxon>
        <taxon>Mya</taxon>
    </lineage>
</organism>